<comment type="caution">
    <text evidence="4">The sequence shown here is derived from an EMBL/GenBank/DDBJ whole genome shotgun (WGS) entry which is preliminary data.</text>
</comment>
<name>A0A2M7BQV7_9BACT</name>
<sequence>MIPEYIITIFLSVIGYLLSIILLLCLLSVFFYFFTLWYRWKDREKHSLNLVTLLIAVPQDNEVKIDATENILASLGTLYKSPKFKFLSVFNSQPSFSLEIVGTHDDIKFYICIPKKYQDLVEKQFYSVYAGADIRVVDEPNIFFEKGHVEYAWLGLKKTPFYPIKTYKEIPTDPLSSITSVLSKLGQGETMAIQMVLSPTDGSWSKAGKGFISSTKKSESNAEKASYKVDARQLEAIENKSSKTGFETALRLVSIAPDRDTAKRNMGNLKACFTQFESPWNKLSGRKIRLNSLFVDDFIYKYPIIFWHKGMTILSVDEIASIFHLPNKSIETPNLHWLKAKKAAAPPDSPESGLYIGDNIYRGVDTKIHLTDSDRQRHFYIVGQTGVGKSWLLADMALQDIKAGKGVCFIDPHDTYESILERIPPERVDDVIYFDPSQTDRPMGFNVMECDRDDQKDFVTSSIINLMYKLYDPYKTGIVGPRFEHAIRNIMLTVMSEPGATFIEIVRCLTDPSYVQYLLPKVQDPMVKRYWTDQIAQTNDFHKSEVLDYIVSKFGRFITNTMMRNIIGQSTSSFNFREAMDNGKILIINLAKGTIGEENSAFLGLVLIPKILIAAMSRQDTPEANRRDFYLYVDEFQNFATQDFAIILSEARKYHLNLTVANQFVSQMDEEVKNAVFGNVGSICSFRVGISDADFLSHQFQPTFGEHDLLNLGTGEIYLKTLVNGTPKPPFSVKVAAIEKQKPGNPKMAEMIKKLSSLKYGRPLAIVESDIAKRARL</sequence>
<dbReference type="PANTHER" id="PTHR30121:SF6">
    <property type="entry name" value="SLR6007 PROTEIN"/>
    <property type="match status" value="1"/>
</dbReference>
<feature type="transmembrane region" description="Helical" evidence="1">
    <location>
        <begin position="6"/>
        <end position="38"/>
    </location>
</feature>
<keyword evidence="1" id="KW-0812">Transmembrane</keyword>
<dbReference type="EMBL" id="PEVB01000004">
    <property type="protein sequence ID" value="PIV07871.1"/>
    <property type="molecule type" value="Genomic_DNA"/>
</dbReference>
<dbReference type="Pfam" id="PF26449">
    <property type="entry name" value="DUF8128"/>
    <property type="match status" value="1"/>
</dbReference>
<dbReference type="InterPro" id="IPR051162">
    <property type="entry name" value="T4SS_component"/>
</dbReference>
<evidence type="ECO:0000313" key="5">
    <source>
        <dbReference type="Proteomes" id="UP000229191"/>
    </source>
</evidence>
<organism evidence="4 5">
    <name type="scientific">Candidatus Shapirobacteria bacterium CG03_land_8_20_14_0_80_35_14</name>
    <dbReference type="NCBI Taxonomy" id="1974878"/>
    <lineage>
        <taxon>Bacteria</taxon>
        <taxon>Candidatus Shapironibacteriota</taxon>
    </lineage>
</organism>
<evidence type="ECO:0000259" key="3">
    <source>
        <dbReference type="Pfam" id="PF26449"/>
    </source>
</evidence>
<dbReference type="InterPro" id="IPR027417">
    <property type="entry name" value="P-loop_NTPase"/>
</dbReference>
<dbReference type="SUPFAM" id="SSF52540">
    <property type="entry name" value="P-loop containing nucleoside triphosphate hydrolases"/>
    <property type="match status" value="1"/>
</dbReference>
<reference evidence="5" key="1">
    <citation type="submission" date="2017-09" db="EMBL/GenBank/DDBJ databases">
        <title>Depth-based differentiation of microbial function through sediment-hosted aquifers and enrichment of novel symbionts in the deep terrestrial subsurface.</title>
        <authorList>
            <person name="Probst A.J."/>
            <person name="Ladd B."/>
            <person name="Jarett J.K."/>
            <person name="Geller-Mcgrath D.E."/>
            <person name="Sieber C.M.K."/>
            <person name="Emerson J.B."/>
            <person name="Anantharaman K."/>
            <person name="Thomas B.C."/>
            <person name="Malmstrom R."/>
            <person name="Stieglmeier M."/>
            <person name="Klingl A."/>
            <person name="Woyke T."/>
            <person name="Ryan C.M."/>
            <person name="Banfield J.F."/>
        </authorList>
    </citation>
    <scope>NUCLEOTIDE SEQUENCE [LARGE SCALE GENOMIC DNA]</scope>
</reference>
<keyword evidence="1" id="KW-0472">Membrane</keyword>
<evidence type="ECO:0000259" key="2">
    <source>
        <dbReference type="Pfam" id="PF01935"/>
    </source>
</evidence>
<dbReference type="InterPro" id="IPR058441">
    <property type="entry name" value="DUF8128"/>
</dbReference>
<keyword evidence="1" id="KW-1133">Transmembrane helix</keyword>
<evidence type="ECO:0000313" key="4">
    <source>
        <dbReference type="EMBL" id="PIV07871.1"/>
    </source>
</evidence>
<proteinExistence type="predicted"/>
<gene>
    <name evidence="4" type="ORF">COS53_00095</name>
</gene>
<dbReference type="InterPro" id="IPR002789">
    <property type="entry name" value="HerA_central"/>
</dbReference>
<dbReference type="PANTHER" id="PTHR30121">
    <property type="entry name" value="UNCHARACTERIZED PROTEIN YJGR-RELATED"/>
    <property type="match status" value="1"/>
</dbReference>
<dbReference type="Pfam" id="PF01935">
    <property type="entry name" value="DUF87"/>
    <property type="match status" value="1"/>
</dbReference>
<accession>A0A2M7BQV7</accession>
<dbReference type="Gene3D" id="3.40.50.300">
    <property type="entry name" value="P-loop containing nucleotide triphosphate hydrolases"/>
    <property type="match status" value="2"/>
</dbReference>
<dbReference type="AlphaFoldDB" id="A0A2M7BQV7"/>
<feature type="domain" description="DUF8128" evidence="3">
    <location>
        <begin position="58"/>
        <end position="337"/>
    </location>
</feature>
<feature type="domain" description="Helicase HerA central" evidence="2">
    <location>
        <begin position="356"/>
        <end position="592"/>
    </location>
</feature>
<dbReference type="Proteomes" id="UP000229191">
    <property type="component" value="Unassembled WGS sequence"/>
</dbReference>
<protein>
    <submittedName>
        <fullName evidence="4">Uncharacterized protein</fullName>
    </submittedName>
</protein>
<evidence type="ECO:0000256" key="1">
    <source>
        <dbReference type="SAM" id="Phobius"/>
    </source>
</evidence>